<dbReference type="Pfam" id="PF01553">
    <property type="entry name" value="Acyltransferase"/>
    <property type="match status" value="1"/>
</dbReference>
<dbReference type="NCBIfam" id="NF003441">
    <property type="entry name" value="PRK04974.1"/>
    <property type="match status" value="1"/>
</dbReference>
<dbReference type="InterPro" id="IPR041728">
    <property type="entry name" value="GPAT/DHAPAT_LPLAT"/>
</dbReference>
<keyword evidence="18" id="KW-1185">Reference proteome</keyword>
<evidence type="ECO:0000256" key="1">
    <source>
        <dbReference type="ARBA" id="ARBA00004413"/>
    </source>
</evidence>
<comment type="domain">
    <text evidence="15">The HXXXXD motif is essential for acyltransferase activity and may constitute the binding site for the phosphate moiety of the glycerol-3-phosphate.</text>
</comment>
<dbReference type="HAMAP" id="MF_00393">
    <property type="entry name" value="Glyc3P_acyltrans"/>
    <property type="match status" value="1"/>
</dbReference>
<evidence type="ECO:0000256" key="9">
    <source>
        <dbReference type="ARBA" id="ARBA00022679"/>
    </source>
</evidence>
<evidence type="ECO:0000256" key="3">
    <source>
        <dbReference type="ARBA" id="ARBA00005189"/>
    </source>
</evidence>
<reference evidence="17 18" key="1">
    <citation type="submission" date="2023-03" db="EMBL/GenBank/DDBJ databases">
        <title>Thalassotalea loyana LMG 22536T draft genome sequence.</title>
        <authorList>
            <person name="Sawabe T."/>
        </authorList>
    </citation>
    <scope>NUCLEOTIDE SEQUENCE [LARGE SCALE GENOMIC DNA]</scope>
    <source>
        <strain evidence="17 18">LMG 22536</strain>
    </source>
</reference>
<dbReference type="Proteomes" id="UP001157134">
    <property type="component" value="Unassembled WGS sequence"/>
</dbReference>
<dbReference type="RefSeq" id="WP_284295371.1">
    <property type="nucleotide sequence ID" value="NZ_BSSV01000001.1"/>
</dbReference>
<evidence type="ECO:0000259" key="16">
    <source>
        <dbReference type="SMART" id="SM00563"/>
    </source>
</evidence>
<dbReference type="GO" id="GO:0016746">
    <property type="term" value="F:acyltransferase activity"/>
    <property type="evidence" value="ECO:0007669"/>
    <property type="project" value="UniProtKB-KW"/>
</dbReference>
<comment type="subcellular location">
    <subcellularLocation>
        <location evidence="1 15">Cell membrane</location>
        <topology evidence="1 15">Peripheral membrane protein</topology>
        <orientation evidence="1 15">Cytoplasmic side</orientation>
    </subcellularLocation>
</comment>
<comment type="similarity">
    <text evidence="4 15">Belongs to the GPAT/DAPAT family.</text>
</comment>
<dbReference type="InterPro" id="IPR002123">
    <property type="entry name" value="Plipid/glycerol_acylTrfase"/>
</dbReference>
<keyword evidence="7 15" id="KW-1003">Cell membrane</keyword>
<dbReference type="PANTHER" id="PTHR12563:SF17">
    <property type="entry name" value="DIHYDROXYACETONE PHOSPHATE ACYLTRANSFERASE"/>
    <property type="match status" value="1"/>
</dbReference>
<dbReference type="PIRSF" id="PIRSF500064">
    <property type="entry name" value="GPAT"/>
    <property type="match status" value="1"/>
</dbReference>
<protein>
    <recommendedName>
        <fullName evidence="6 15">Glycerol-3-phosphate acyltransferase</fullName>
        <shortName evidence="15">GPAT</shortName>
        <ecNumber evidence="5 15">2.3.1.15</ecNumber>
    </recommendedName>
</protein>
<dbReference type="NCBIfam" id="TIGR03703">
    <property type="entry name" value="plsB"/>
    <property type="match status" value="1"/>
</dbReference>
<evidence type="ECO:0000256" key="8">
    <source>
        <dbReference type="ARBA" id="ARBA00022516"/>
    </source>
</evidence>
<keyword evidence="15" id="KW-0443">Lipid metabolism</keyword>
<organism evidence="17 18">
    <name type="scientific">Thalassotalea loyana</name>
    <dbReference type="NCBI Taxonomy" id="280483"/>
    <lineage>
        <taxon>Bacteria</taxon>
        <taxon>Pseudomonadati</taxon>
        <taxon>Pseudomonadota</taxon>
        <taxon>Gammaproteobacteria</taxon>
        <taxon>Alteromonadales</taxon>
        <taxon>Colwelliaceae</taxon>
        <taxon>Thalassotalea</taxon>
    </lineage>
</organism>
<dbReference type="InterPro" id="IPR028354">
    <property type="entry name" value="GPAT_PlsB"/>
</dbReference>
<keyword evidence="9 15" id="KW-0808">Transferase</keyword>
<keyword evidence="10 15" id="KW-0472">Membrane</keyword>
<comment type="catalytic activity">
    <reaction evidence="14 15">
        <text>sn-glycerol 3-phosphate + an acyl-CoA = a 1-acyl-sn-glycero-3-phosphate + CoA</text>
        <dbReference type="Rhea" id="RHEA:15325"/>
        <dbReference type="ChEBI" id="CHEBI:57287"/>
        <dbReference type="ChEBI" id="CHEBI:57597"/>
        <dbReference type="ChEBI" id="CHEBI:57970"/>
        <dbReference type="ChEBI" id="CHEBI:58342"/>
        <dbReference type="EC" id="2.3.1.15"/>
    </reaction>
</comment>
<name>A0ABQ6H8P2_9GAMM</name>
<keyword evidence="8 15" id="KW-0444">Lipid biosynthesis</keyword>
<keyword evidence="13 15" id="KW-0012">Acyltransferase</keyword>
<evidence type="ECO:0000256" key="7">
    <source>
        <dbReference type="ARBA" id="ARBA00022475"/>
    </source>
</evidence>
<feature type="domain" description="Phospholipid/glycerol acyltransferase" evidence="16">
    <location>
        <begin position="306"/>
        <end position="433"/>
    </location>
</feature>
<proteinExistence type="inferred from homology"/>
<dbReference type="InterPro" id="IPR045520">
    <property type="entry name" value="GPAT/DHAPAT_C"/>
</dbReference>
<evidence type="ECO:0000256" key="10">
    <source>
        <dbReference type="ARBA" id="ARBA00023136"/>
    </source>
</evidence>
<dbReference type="PIRSF" id="PIRSF000437">
    <property type="entry name" value="GPAT_DHAPAT"/>
    <property type="match status" value="1"/>
</dbReference>
<evidence type="ECO:0000256" key="4">
    <source>
        <dbReference type="ARBA" id="ARBA00007937"/>
    </source>
</evidence>
<dbReference type="CDD" id="cd07993">
    <property type="entry name" value="LPLAT_DHAPAT-like"/>
    <property type="match status" value="1"/>
</dbReference>
<evidence type="ECO:0000256" key="5">
    <source>
        <dbReference type="ARBA" id="ARBA00013113"/>
    </source>
</evidence>
<dbReference type="SMART" id="SM00563">
    <property type="entry name" value="PlsC"/>
    <property type="match status" value="1"/>
</dbReference>
<evidence type="ECO:0000313" key="17">
    <source>
        <dbReference type="EMBL" id="GLX83839.1"/>
    </source>
</evidence>
<comment type="caution">
    <text evidence="17">The sequence shown here is derived from an EMBL/GenBank/DDBJ whole genome shotgun (WGS) entry which is preliminary data.</text>
</comment>
<dbReference type="EC" id="2.3.1.15" evidence="5 15"/>
<dbReference type="InterPro" id="IPR022284">
    <property type="entry name" value="GPAT/DHAPAT"/>
</dbReference>
<evidence type="ECO:0000256" key="6">
    <source>
        <dbReference type="ARBA" id="ARBA00013432"/>
    </source>
</evidence>
<keyword evidence="11 15" id="KW-0594">Phospholipid biosynthesis</keyword>
<comment type="pathway">
    <text evidence="2 15">Phospholipid metabolism; CDP-diacylglycerol biosynthesis; CDP-diacylglycerol from sn-glycerol 3-phosphate: step 1/3.</text>
</comment>
<dbReference type="Pfam" id="PF19277">
    <property type="entry name" value="GPAT_C"/>
    <property type="match status" value="1"/>
</dbReference>
<evidence type="ECO:0000256" key="13">
    <source>
        <dbReference type="ARBA" id="ARBA00023315"/>
    </source>
</evidence>
<accession>A0ABQ6H8P2</accession>
<dbReference type="EMBL" id="BSSV01000001">
    <property type="protein sequence ID" value="GLX83839.1"/>
    <property type="molecule type" value="Genomic_DNA"/>
</dbReference>
<evidence type="ECO:0000256" key="2">
    <source>
        <dbReference type="ARBA" id="ARBA00004765"/>
    </source>
</evidence>
<sequence length="813" mass="91692">MLALRSLFYLLLTLPIKILVRCKIVPDDFVSSGSVKTDKPIFYVVRHQSASDLLSLQKACKKLGLPDPLEHVEIKGKKFNRTLCIDKPTPLLKWRKAGKTNAIEQGLSLLKQHQEDPSQEAQLIPVNLTWGRAPTIEKNNANVGTILADQESPTWLRKFFIVLFLGSHTLVRFSNPVSLRYMADKHGSDEDTAHKLLRVARFHFHRQTIAATGPRLMDREQMFTALFANPSIKRVIADEAKAKNLPVEKVKKQAKDMMYEISGDYRESMIRVGERMLGWLFNRLYNSIDVENTSTLRQVAEDGHEIIYVPCHRSHMDYLLLTYVIYHQGLVTPRIAAGINLNFWPAGPIFRKAGAFFIRRSFGGNRLYSAIFREYLGLLFERGYSVKYYTEGGRSRTGRLLSPKTGMLAMTIQSLLRGIDRPLTLVPVYIGYEHVMEVATYHKELSGSKKKNESILGVLGAIKKLRNYGKGFVNFGEPIHLNQYLNDKVPDWKDDIDPIDPQKPSWLTPTVNGLGDVLMTKINKSAALNTVSLAGLILHATDNQALSQGELEAQMDFFLSIARLAPYSQHVTIPEESGKTLVAQLISLNKVTVDKDSLGAYLSLNEAASLEMRYYRNNILHTYLLPSLICRLLGSHHKISHDDIVQQVQLIWPLLRAEFFLWQDAETLTTQVEEVLNALAEKHIAKSTKAGFWSLTDDVNLKSHATLMSDVIDETVQRLVIVSQLTARLAPIKKKTLEQNMVSIAKRLSVLNNINAPEFVEPKAQTALINAMKDNGYIQVSDENELIAQPSLEGFKKVVSNLVSIDVLQSITR</sequence>
<dbReference type="PANTHER" id="PTHR12563">
    <property type="entry name" value="GLYCEROL-3-PHOSPHATE ACYLTRANSFERASE"/>
    <property type="match status" value="1"/>
</dbReference>
<feature type="short sequence motif" description="HXXXXD motif" evidence="15">
    <location>
        <begin position="311"/>
        <end position="316"/>
    </location>
</feature>
<evidence type="ECO:0000256" key="12">
    <source>
        <dbReference type="ARBA" id="ARBA00023264"/>
    </source>
</evidence>
<evidence type="ECO:0000313" key="18">
    <source>
        <dbReference type="Proteomes" id="UP001157134"/>
    </source>
</evidence>
<evidence type="ECO:0000256" key="14">
    <source>
        <dbReference type="ARBA" id="ARBA00048427"/>
    </source>
</evidence>
<comment type="pathway">
    <text evidence="3">Lipid metabolism.</text>
</comment>
<gene>
    <name evidence="15 17" type="primary">plsB</name>
    <name evidence="17" type="ORF">tloyanaT_00910</name>
</gene>
<keyword evidence="12 15" id="KW-1208">Phospholipid metabolism</keyword>
<dbReference type="SUPFAM" id="SSF69593">
    <property type="entry name" value="Glycerol-3-phosphate (1)-acyltransferase"/>
    <property type="match status" value="1"/>
</dbReference>
<evidence type="ECO:0000256" key="15">
    <source>
        <dbReference type="HAMAP-Rule" id="MF_00393"/>
    </source>
</evidence>
<evidence type="ECO:0000256" key="11">
    <source>
        <dbReference type="ARBA" id="ARBA00023209"/>
    </source>
</evidence>